<dbReference type="EMBL" id="HACA01024985">
    <property type="protein sequence ID" value="CDW42346.1"/>
    <property type="molecule type" value="Transcribed_RNA"/>
</dbReference>
<feature type="region of interest" description="Disordered" evidence="1">
    <location>
        <begin position="18"/>
        <end position="47"/>
    </location>
</feature>
<accession>A0A0K2UXD1</accession>
<organism evidence="2">
    <name type="scientific">Lepeophtheirus salmonis</name>
    <name type="common">Salmon louse</name>
    <name type="synonym">Caligus salmonis</name>
    <dbReference type="NCBI Taxonomy" id="72036"/>
    <lineage>
        <taxon>Eukaryota</taxon>
        <taxon>Metazoa</taxon>
        <taxon>Ecdysozoa</taxon>
        <taxon>Arthropoda</taxon>
        <taxon>Crustacea</taxon>
        <taxon>Multicrustacea</taxon>
        <taxon>Hexanauplia</taxon>
        <taxon>Copepoda</taxon>
        <taxon>Siphonostomatoida</taxon>
        <taxon>Caligidae</taxon>
        <taxon>Lepeophtheirus</taxon>
    </lineage>
</organism>
<reference evidence="2" key="1">
    <citation type="submission" date="2014-05" db="EMBL/GenBank/DDBJ databases">
        <authorList>
            <person name="Chronopoulou M."/>
        </authorList>
    </citation>
    <scope>NUCLEOTIDE SEQUENCE</scope>
    <source>
        <tissue evidence="2">Whole organism</tissue>
    </source>
</reference>
<feature type="compositionally biased region" description="Polar residues" evidence="1">
    <location>
        <begin position="38"/>
        <end position="47"/>
    </location>
</feature>
<dbReference type="AlphaFoldDB" id="A0A0K2UXD1"/>
<sequence length="77" mass="8722">MSFLLMKQRRSLITQLPMARDRSSKTCEGRASKEPLTGENSNIFSSNQTPSINYDSGSSKSSAYYAFALVRFDRARY</sequence>
<name>A0A0K2UXD1_LEPSM</name>
<proteinExistence type="predicted"/>
<evidence type="ECO:0000256" key="1">
    <source>
        <dbReference type="SAM" id="MobiDB-lite"/>
    </source>
</evidence>
<evidence type="ECO:0000313" key="2">
    <source>
        <dbReference type="EMBL" id="CDW42346.1"/>
    </source>
</evidence>
<feature type="compositionally biased region" description="Basic and acidic residues" evidence="1">
    <location>
        <begin position="19"/>
        <end position="33"/>
    </location>
</feature>
<protein>
    <submittedName>
        <fullName evidence="2">Uncharacterized protein</fullName>
    </submittedName>
</protein>